<sequence length="94" mass="10517">MASNRWLKESCVPRKAPHDSSFGFVALNSELLVMTLLQGVDTSQIQRSRNCKGNTLLYLQIYHPGKKTWRSLVAMPPSNCTLDFTTVVMCAITV</sequence>
<dbReference type="EMBL" id="BSYO01000033">
    <property type="protein sequence ID" value="GMH28038.1"/>
    <property type="molecule type" value="Genomic_DNA"/>
</dbReference>
<organism evidence="1 2">
    <name type="scientific">Nepenthes gracilis</name>
    <name type="common">Slender pitcher plant</name>
    <dbReference type="NCBI Taxonomy" id="150966"/>
    <lineage>
        <taxon>Eukaryota</taxon>
        <taxon>Viridiplantae</taxon>
        <taxon>Streptophyta</taxon>
        <taxon>Embryophyta</taxon>
        <taxon>Tracheophyta</taxon>
        <taxon>Spermatophyta</taxon>
        <taxon>Magnoliopsida</taxon>
        <taxon>eudicotyledons</taxon>
        <taxon>Gunneridae</taxon>
        <taxon>Pentapetalae</taxon>
        <taxon>Caryophyllales</taxon>
        <taxon>Nepenthaceae</taxon>
        <taxon>Nepenthes</taxon>
    </lineage>
</organism>
<dbReference type="PANTHER" id="PTHR47850:SF1">
    <property type="entry name" value="F-BOX_KELCH-REPEAT PROTEIN OR23"/>
    <property type="match status" value="1"/>
</dbReference>
<dbReference type="PANTHER" id="PTHR47850">
    <property type="entry name" value="F-BOX/KELCH-REPEAT PROTEIN OR23"/>
    <property type="match status" value="1"/>
</dbReference>
<dbReference type="Proteomes" id="UP001279734">
    <property type="component" value="Unassembled WGS sequence"/>
</dbReference>
<keyword evidence="2" id="KW-1185">Reference proteome</keyword>
<accession>A0AAD3TDC7</accession>
<evidence type="ECO:0000313" key="2">
    <source>
        <dbReference type="Proteomes" id="UP001279734"/>
    </source>
</evidence>
<reference evidence="1" key="1">
    <citation type="submission" date="2023-05" db="EMBL/GenBank/DDBJ databases">
        <title>Nepenthes gracilis genome sequencing.</title>
        <authorList>
            <person name="Fukushima K."/>
        </authorList>
    </citation>
    <scope>NUCLEOTIDE SEQUENCE</scope>
    <source>
        <strain evidence="1">SING2019-196</strain>
    </source>
</reference>
<evidence type="ECO:0000313" key="1">
    <source>
        <dbReference type="EMBL" id="GMH28038.1"/>
    </source>
</evidence>
<proteinExistence type="predicted"/>
<gene>
    <name evidence="1" type="ORF">Nepgr_029881</name>
</gene>
<name>A0AAD3TDC7_NEPGR</name>
<dbReference type="AlphaFoldDB" id="A0AAD3TDC7"/>
<comment type="caution">
    <text evidence="1">The sequence shown here is derived from an EMBL/GenBank/DDBJ whole genome shotgun (WGS) entry which is preliminary data.</text>
</comment>
<protein>
    <submittedName>
        <fullName evidence="1">Uncharacterized protein</fullName>
    </submittedName>
</protein>